<accession>A0A7S4PWU3</accession>
<dbReference type="Pfam" id="PF05050">
    <property type="entry name" value="Methyltransf_21"/>
    <property type="match status" value="1"/>
</dbReference>
<dbReference type="AlphaFoldDB" id="A0A7S4PWU3"/>
<evidence type="ECO:0000259" key="1">
    <source>
        <dbReference type="Pfam" id="PF05050"/>
    </source>
</evidence>
<dbReference type="InterPro" id="IPR006342">
    <property type="entry name" value="FkbM_mtfrase"/>
</dbReference>
<evidence type="ECO:0000313" key="2">
    <source>
        <dbReference type="EMBL" id="CAE4565240.1"/>
    </source>
</evidence>
<feature type="domain" description="Methyltransferase FkbM" evidence="1">
    <location>
        <begin position="268"/>
        <end position="435"/>
    </location>
</feature>
<dbReference type="EMBL" id="HBNR01007380">
    <property type="protein sequence ID" value="CAE4565240.1"/>
    <property type="molecule type" value="Transcribed_RNA"/>
</dbReference>
<dbReference type="InterPro" id="IPR029063">
    <property type="entry name" value="SAM-dependent_MTases_sf"/>
</dbReference>
<reference evidence="2" key="1">
    <citation type="submission" date="2021-01" db="EMBL/GenBank/DDBJ databases">
        <authorList>
            <person name="Corre E."/>
            <person name="Pelletier E."/>
            <person name="Niang G."/>
            <person name="Scheremetjew M."/>
            <person name="Finn R."/>
            <person name="Kale V."/>
            <person name="Holt S."/>
            <person name="Cochrane G."/>
            <person name="Meng A."/>
            <person name="Brown T."/>
            <person name="Cohen L."/>
        </authorList>
    </citation>
    <scope>NUCLEOTIDE SEQUENCE</scope>
    <source>
        <strain evidence="2">CCMP3105</strain>
    </source>
</reference>
<proteinExistence type="predicted"/>
<protein>
    <recommendedName>
        <fullName evidence="1">Methyltransferase FkbM domain-containing protein</fullName>
    </recommendedName>
</protein>
<dbReference type="Gene3D" id="3.40.50.150">
    <property type="entry name" value="Vaccinia Virus protein VP39"/>
    <property type="match status" value="1"/>
</dbReference>
<dbReference type="PANTHER" id="PTHR34203:SF15">
    <property type="entry name" value="SLL1173 PROTEIN"/>
    <property type="match status" value="1"/>
</dbReference>
<sequence>MAAAFADLGFAGTYLIYDLQPMILMQRYWLRYSGIPAHLGPDLPRSREAVLGQLVLESSLSSILRHRLDMGQLPQSLFIGTYSLTESDLATREQVRPLMRSFGVILLAFLEAFDSFDNVAYLRALGRWLRSSHQVLVWHKGHDHWYFLAVRFEVGQVHCDAAVNCGNDTLHRTLRFNSSYRLVEKAGCAPGAAVADVPPSPGLDETTSSIEHPSGLTFRMSILEPGGPEDDSDKIGRIRRGTWEAAEDPHIQRILDSDPNCSYPVFVDGGAAFGYYSLLAAQKHPCREVQAFNPHPMFAYAMRLNLEDNARAHRIDPSRVCINRLALSHKQRTLRLAAGYGSSLVNRSHRDITVNGLETAEVQVTSLDAFFRTHVPHEKRVLLVKLDIEGEEANALRGASHLLQGCRVRHWVISPHKQRHQSTVLRVLRDHGYRITFSEFDVEGQPNGMIAAEC</sequence>
<gene>
    <name evidence="2" type="ORF">AMON00008_LOCUS4859</name>
</gene>
<dbReference type="InterPro" id="IPR052514">
    <property type="entry name" value="SAM-dependent_MTase"/>
</dbReference>
<dbReference type="PANTHER" id="PTHR34203">
    <property type="entry name" value="METHYLTRANSFERASE, FKBM FAMILY PROTEIN"/>
    <property type="match status" value="1"/>
</dbReference>
<name>A0A7S4PWU3_9DINO</name>
<organism evidence="2">
    <name type="scientific">Alexandrium monilatum</name>
    <dbReference type="NCBI Taxonomy" id="311494"/>
    <lineage>
        <taxon>Eukaryota</taxon>
        <taxon>Sar</taxon>
        <taxon>Alveolata</taxon>
        <taxon>Dinophyceae</taxon>
        <taxon>Gonyaulacales</taxon>
        <taxon>Pyrocystaceae</taxon>
        <taxon>Alexandrium</taxon>
    </lineage>
</organism>
<dbReference type="SUPFAM" id="SSF53335">
    <property type="entry name" value="S-adenosyl-L-methionine-dependent methyltransferases"/>
    <property type="match status" value="1"/>
</dbReference>
<dbReference type="NCBIfam" id="TIGR01444">
    <property type="entry name" value="fkbM_fam"/>
    <property type="match status" value="1"/>
</dbReference>